<keyword evidence="2" id="KW-1185">Reference proteome</keyword>
<gene>
    <name evidence="1" type="ORF">SAMN02746098_00809</name>
</gene>
<evidence type="ECO:0000313" key="1">
    <source>
        <dbReference type="EMBL" id="SHH36128.1"/>
    </source>
</evidence>
<organism evidence="1 2">
    <name type="scientific">Desulfosporosinus lacus DSM 15449</name>
    <dbReference type="NCBI Taxonomy" id="1121420"/>
    <lineage>
        <taxon>Bacteria</taxon>
        <taxon>Bacillati</taxon>
        <taxon>Bacillota</taxon>
        <taxon>Clostridia</taxon>
        <taxon>Eubacteriales</taxon>
        <taxon>Desulfitobacteriaceae</taxon>
        <taxon>Desulfosporosinus</taxon>
    </lineage>
</organism>
<evidence type="ECO:0008006" key="3">
    <source>
        <dbReference type="Google" id="ProtNLM"/>
    </source>
</evidence>
<dbReference type="Proteomes" id="UP000183954">
    <property type="component" value="Unassembled WGS sequence"/>
</dbReference>
<sequence>MKLFKKLIASILVLSVFVGVAGCTILTRFIVPSIMYSTVS</sequence>
<proteinExistence type="predicted"/>
<dbReference type="STRING" id="1121420.SAMN02746098_00809"/>
<protein>
    <recommendedName>
        <fullName evidence="3">Lipoprotein</fullName>
    </recommendedName>
</protein>
<evidence type="ECO:0000313" key="2">
    <source>
        <dbReference type="Proteomes" id="UP000183954"/>
    </source>
</evidence>
<name>A0A1M5SCW7_9FIRM</name>
<dbReference type="AlphaFoldDB" id="A0A1M5SCW7"/>
<dbReference type="PROSITE" id="PS51257">
    <property type="entry name" value="PROKAR_LIPOPROTEIN"/>
    <property type="match status" value="1"/>
</dbReference>
<reference evidence="2" key="1">
    <citation type="submission" date="2016-11" db="EMBL/GenBank/DDBJ databases">
        <authorList>
            <person name="Varghese N."/>
            <person name="Submissions S."/>
        </authorList>
    </citation>
    <scope>NUCLEOTIDE SEQUENCE [LARGE SCALE GENOMIC DNA]</scope>
    <source>
        <strain evidence="2">DSM 15449</strain>
    </source>
</reference>
<accession>A0A1M5SCW7</accession>
<dbReference type="EMBL" id="FQXJ01000003">
    <property type="protein sequence ID" value="SHH36128.1"/>
    <property type="molecule type" value="Genomic_DNA"/>
</dbReference>